<name>A0A0L0F7V9_9EUKA</name>
<dbReference type="EMBL" id="KQ246482">
    <property type="protein sequence ID" value="KNC72805.1"/>
    <property type="molecule type" value="Genomic_DNA"/>
</dbReference>
<keyword evidence="3" id="KW-1185">Reference proteome</keyword>
<proteinExistence type="predicted"/>
<feature type="non-terminal residue" evidence="2">
    <location>
        <position position="1"/>
    </location>
</feature>
<gene>
    <name evidence="2" type="ORF">SARC_14641</name>
</gene>
<reference evidence="2 3" key="1">
    <citation type="submission" date="2011-02" db="EMBL/GenBank/DDBJ databases">
        <title>The Genome Sequence of Sphaeroforma arctica JP610.</title>
        <authorList>
            <consortium name="The Broad Institute Genome Sequencing Platform"/>
            <person name="Russ C."/>
            <person name="Cuomo C."/>
            <person name="Young S.K."/>
            <person name="Zeng Q."/>
            <person name="Gargeya S."/>
            <person name="Alvarado L."/>
            <person name="Berlin A."/>
            <person name="Chapman S.B."/>
            <person name="Chen Z."/>
            <person name="Freedman E."/>
            <person name="Gellesch M."/>
            <person name="Goldberg J."/>
            <person name="Griggs A."/>
            <person name="Gujja S."/>
            <person name="Heilman E."/>
            <person name="Heiman D."/>
            <person name="Howarth C."/>
            <person name="Mehta T."/>
            <person name="Neiman D."/>
            <person name="Pearson M."/>
            <person name="Roberts A."/>
            <person name="Saif S."/>
            <person name="Shea T."/>
            <person name="Shenoy N."/>
            <person name="Sisk P."/>
            <person name="Stolte C."/>
            <person name="Sykes S."/>
            <person name="White J."/>
            <person name="Yandava C."/>
            <person name="Burger G."/>
            <person name="Gray M.W."/>
            <person name="Holland P.W.H."/>
            <person name="King N."/>
            <person name="Lang F.B.F."/>
            <person name="Roger A.J."/>
            <person name="Ruiz-Trillo I."/>
            <person name="Haas B."/>
            <person name="Nusbaum C."/>
            <person name="Birren B."/>
        </authorList>
    </citation>
    <scope>NUCLEOTIDE SEQUENCE [LARGE SCALE GENOMIC DNA]</scope>
    <source>
        <strain evidence="2 3">JP610</strain>
    </source>
</reference>
<evidence type="ECO:0000313" key="2">
    <source>
        <dbReference type="EMBL" id="KNC72805.1"/>
    </source>
</evidence>
<dbReference type="GeneID" id="25915145"/>
<feature type="compositionally biased region" description="Polar residues" evidence="1">
    <location>
        <begin position="41"/>
        <end position="54"/>
    </location>
</feature>
<sequence>TVAKEKQKYEEQAEMDRVKAEALAAQRERRRSSQAAMRSRPGSNASGMYNYTII</sequence>
<dbReference type="Proteomes" id="UP000054560">
    <property type="component" value="Unassembled WGS sequence"/>
</dbReference>
<protein>
    <submittedName>
        <fullName evidence="2">Uncharacterized protein</fullName>
    </submittedName>
</protein>
<dbReference type="AlphaFoldDB" id="A0A0L0F7V9"/>
<dbReference type="RefSeq" id="XP_014146707.1">
    <property type="nucleotide sequence ID" value="XM_014291232.1"/>
</dbReference>
<evidence type="ECO:0000313" key="3">
    <source>
        <dbReference type="Proteomes" id="UP000054560"/>
    </source>
</evidence>
<evidence type="ECO:0000256" key="1">
    <source>
        <dbReference type="SAM" id="MobiDB-lite"/>
    </source>
</evidence>
<accession>A0A0L0F7V9</accession>
<organism evidence="2 3">
    <name type="scientific">Sphaeroforma arctica JP610</name>
    <dbReference type="NCBI Taxonomy" id="667725"/>
    <lineage>
        <taxon>Eukaryota</taxon>
        <taxon>Ichthyosporea</taxon>
        <taxon>Ichthyophonida</taxon>
        <taxon>Sphaeroforma</taxon>
    </lineage>
</organism>
<feature type="region of interest" description="Disordered" evidence="1">
    <location>
        <begin position="21"/>
        <end position="54"/>
    </location>
</feature>